<reference evidence="1 2" key="1">
    <citation type="submission" date="2020-11" db="EMBL/GenBank/DDBJ databases">
        <title>Erythrobacter sediminis sp. nov., a marine bacterium from a tidal flat of Garorim Bay.</title>
        <authorList>
            <person name="Kim D."/>
            <person name="Yoo Y."/>
            <person name="Kim J.-J."/>
        </authorList>
    </citation>
    <scope>NUCLEOTIDE SEQUENCE [LARGE SCALE GENOMIC DNA]</scope>
    <source>
        <strain evidence="1 2">JGD-13</strain>
    </source>
</reference>
<keyword evidence="2" id="KW-1185">Reference proteome</keyword>
<gene>
    <name evidence="1" type="ORF">I5L03_03280</name>
</gene>
<evidence type="ECO:0000313" key="2">
    <source>
        <dbReference type="Proteomes" id="UP000602442"/>
    </source>
</evidence>
<organism evidence="1 2">
    <name type="scientific">Aurantiacibacter sediminis</name>
    <dbReference type="NCBI Taxonomy" id="2793064"/>
    <lineage>
        <taxon>Bacteria</taxon>
        <taxon>Pseudomonadati</taxon>
        <taxon>Pseudomonadota</taxon>
        <taxon>Alphaproteobacteria</taxon>
        <taxon>Sphingomonadales</taxon>
        <taxon>Erythrobacteraceae</taxon>
        <taxon>Aurantiacibacter</taxon>
    </lineage>
</organism>
<comment type="caution">
    <text evidence="1">The sequence shown here is derived from an EMBL/GenBank/DDBJ whole genome shotgun (WGS) entry which is preliminary data.</text>
</comment>
<proteinExistence type="predicted"/>
<dbReference type="EMBL" id="JAEANY010000001">
    <property type="protein sequence ID" value="MBH5321606.1"/>
    <property type="molecule type" value="Genomic_DNA"/>
</dbReference>
<protein>
    <submittedName>
        <fullName evidence="1">Uncharacterized protein</fullName>
    </submittedName>
</protein>
<dbReference type="Proteomes" id="UP000602442">
    <property type="component" value="Unassembled WGS sequence"/>
</dbReference>
<sequence>MTEATTPLQRLDVLIDKQGATLAAIGREALRAVVKAMPTANRIVDESDGLLRIHHTPGMSLDHTIVTVSFHGYWVTYDFPQGDRMIDYDELLRRASKGMYHYVIEGPGDVKDREVEWLLNEAADRADPPPNPENHSRLFFIEDLIAKRPDA</sequence>
<dbReference type="RefSeq" id="WP_197920250.1">
    <property type="nucleotide sequence ID" value="NZ_CAWPTA010000006.1"/>
</dbReference>
<accession>A0ABS0N0W4</accession>
<name>A0ABS0N0W4_9SPHN</name>
<evidence type="ECO:0000313" key="1">
    <source>
        <dbReference type="EMBL" id="MBH5321606.1"/>
    </source>
</evidence>